<evidence type="ECO:0000313" key="2">
    <source>
        <dbReference type="Proteomes" id="UP000184170"/>
    </source>
</evidence>
<proteinExistence type="predicted"/>
<keyword evidence="2" id="KW-1185">Reference proteome</keyword>
<gene>
    <name evidence="1" type="ORF">SAMN04487965_3635</name>
</gene>
<dbReference type="Proteomes" id="UP000184170">
    <property type="component" value="Unassembled WGS sequence"/>
</dbReference>
<dbReference type="AlphaFoldDB" id="A0A1M5IAW0"/>
<accession>A0A1M5IAW0</accession>
<dbReference type="OrthoDB" id="282517at2"/>
<sequence length="133" mass="14779">MEIDDAIFLAQFRDQTLAAGHFDHRGHLRIAWLYLGRYPLREACDRVCAGIRSLAIALGARDKFHHTVSEALVRIMAGRMKSGDGSDFASFLAANADLLSDARGLLAHHYSDECLNSAEARSRWVEPDLVPLD</sequence>
<organism evidence="1 2">
    <name type="scientific">Microbulbifer donghaiensis</name>
    <dbReference type="NCBI Taxonomy" id="494016"/>
    <lineage>
        <taxon>Bacteria</taxon>
        <taxon>Pseudomonadati</taxon>
        <taxon>Pseudomonadota</taxon>
        <taxon>Gammaproteobacteria</taxon>
        <taxon>Cellvibrionales</taxon>
        <taxon>Microbulbiferaceae</taxon>
        <taxon>Microbulbifer</taxon>
    </lineage>
</organism>
<reference evidence="2" key="1">
    <citation type="submission" date="2016-11" db="EMBL/GenBank/DDBJ databases">
        <authorList>
            <person name="Varghese N."/>
            <person name="Submissions S."/>
        </authorList>
    </citation>
    <scope>NUCLEOTIDE SEQUENCE [LARGE SCALE GENOMIC DNA]</scope>
    <source>
        <strain evidence="2">CGMCC 1.7063</strain>
    </source>
</reference>
<protein>
    <submittedName>
        <fullName evidence="1">N-formylglutamate deformylase</fullName>
    </submittedName>
</protein>
<dbReference type="RefSeq" id="WP_073277840.1">
    <property type="nucleotide sequence ID" value="NZ_FQVA01000010.1"/>
</dbReference>
<dbReference type="EMBL" id="FQVA01000010">
    <property type="protein sequence ID" value="SHG25528.1"/>
    <property type="molecule type" value="Genomic_DNA"/>
</dbReference>
<dbReference type="STRING" id="494016.SAMN04487965_3635"/>
<evidence type="ECO:0000313" key="1">
    <source>
        <dbReference type="EMBL" id="SHG25528.1"/>
    </source>
</evidence>
<name>A0A1M5IAW0_9GAMM</name>